<dbReference type="PANTHER" id="PTHR31270">
    <property type="entry name" value="GLUTAMINYL-PEPTIDE CYCLOTRANSFERASE"/>
    <property type="match status" value="1"/>
</dbReference>
<sequence>MNSTKLPAPRTFLGSKIFPALLCAATGLGISACSSPTNTTHSTQVPSSTHEVSSAADSAIPRLKVHIENTLPFDATAFTQGLEVDGDRLLVSTGWKGESRIFHRSLDGVNTDEHNLDPEFFGEGSTRFNDVVWQLTWQSGVAFKRDAETLVELQRVTYPGEGWGLCSFNDTLVMSDGTNELRFLNGDTFEETSRIAVTRAGLPATSLNELACTTDNGVNYVWANVFLSTDIYKINATTGVVEAIVDASDVPNNATDDPNHVLNGIAAIPGTDKFYITGKRWPDLYEVRFVNAQP</sequence>
<name>A0ABU2B8R6_9CORY</name>
<keyword evidence="1" id="KW-0732">Signal</keyword>
<dbReference type="EMBL" id="JAVDYF010000001">
    <property type="protein sequence ID" value="MDR7355007.1"/>
    <property type="molecule type" value="Genomic_DNA"/>
</dbReference>
<dbReference type="InterPro" id="IPR011044">
    <property type="entry name" value="Quino_amine_DH_bsu"/>
</dbReference>
<keyword evidence="3" id="KW-1185">Reference proteome</keyword>
<gene>
    <name evidence="2" type="ORF">J2S37_001545</name>
</gene>
<reference evidence="2 3" key="1">
    <citation type="submission" date="2023-07" db="EMBL/GenBank/DDBJ databases">
        <title>Sequencing the genomes of 1000 actinobacteria strains.</title>
        <authorList>
            <person name="Klenk H.-P."/>
        </authorList>
    </citation>
    <scope>NUCLEOTIDE SEQUENCE [LARGE SCALE GENOMIC DNA]</scope>
    <source>
        <strain evidence="2 3">DSM 44508</strain>
    </source>
</reference>
<comment type="caution">
    <text evidence="2">The sequence shown here is derived from an EMBL/GenBank/DDBJ whole genome shotgun (WGS) entry which is preliminary data.</text>
</comment>
<organism evidence="2 3">
    <name type="scientific">Corynebacterium felinum</name>
    <dbReference type="NCBI Taxonomy" id="131318"/>
    <lineage>
        <taxon>Bacteria</taxon>
        <taxon>Bacillati</taxon>
        <taxon>Actinomycetota</taxon>
        <taxon>Actinomycetes</taxon>
        <taxon>Mycobacteriales</taxon>
        <taxon>Corynebacteriaceae</taxon>
        <taxon>Corynebacterium</taxon>
    </lineage>
</organism>
<keyword evidence="2" id="KW-0808">Transferase</keyword>
<evidence type="ECO:0000256" key="1">
    <source>
        <dbReference type="SAM" id="SignalP"/>
    </source>
</evidence>
<dbReference type="InterPro" id="IPR007788">
    <property type="entry name" value="QCT"/>
</dbReference>
<evidence type="ECO:0000313" key="2">
    <source>
        <dbReference type="EMBL" id="MDR7355007.1"/>
    </source>
</evidence>
<dbReference type="EC" id="2.3.2.5" evidence="2"/>
<dbReference type="PROSITE" id="PS51257">
    <property type="entry name" value="PROKAR_LIPOPROTEIN"/>
    <property type="match status" value="1"/>
</dbReference>
<accession>A0ABU2B8R6</accession>
<dbReference type="RefSeq" id="WP_277103968.1">
    <property type="nucleotide sequence ID" value="NZ_BAAAJS010000068.1"/>
</dbReference>
<feature type="signal peptide" evidence="1">
    <location>
        <begin position="1"/>
        <end position="24"/>
    </location>
</feature>
<dbReference type="Pfam" id="PF05096">
    <property type="entry name" value="Glu_cyclase_2"/>
    <property type="match status" value="1"/>
</dbReference>
<dbReference type="GO" id="GO:0016603">
    <property type="term" value="F:glutaminyl-peptide cyclotransferase activity"/>
    <property type="evidence" value="ECO:0007669"/>
    <property type="project" value="UniProtKB-EC"/>
</dbReference>
<dbReference type="PANTHER" id="PTHR31270:SF1">
    <property type="entry name" value="GLUTAMINYL-PEPTIDE CYCLOTRANSFERASE"/>
    <property type="match status" value="1"/>
</dbReference>
<feature type="chain" id="PRO_5046943604" evidence="1">
    <location>
        <begin position="25"/>
        <end position="294"/>
    </location>
</feature>
<evidence type="ECO:0000313" key="3">
    <source>
        <dbReference type="Proteomes" id="UP001183619"/>
    </source>
</evidence>
<proteinExistence type="predicted"/>
<dbReference type="SUPFAM" id="SSF50969">
    <property type="entry name" value="YVTN repeat-like/Quinoprotein amine dehydrogenase"/>
    <property type="match status" value="1"/>
</dbReference>
<protein>
    <submittedName>
        <fullName evidence="2">Glutaminyl-peptide cyclotransferase</fullName>
        <ecNumber evidence="2">2.3.2.5</ecNumber>
    </submittedName>
</protein>
<dbReference type="Proteomes" id="UP001183619">
    <property type="component" value="Unassembled WGS sequence"/>
</dbReference>
<keyword evidence="2" id="KW-0012">Acyltransferase</keyword>